<comment type="caution">
    <text evidence="1">The sequence shown here is derived from an EMBL/GenBank/DDBJ whole genome shotgun (WGS) entry which is preliminary data.</text>
</comment>
<proteinExistence type="predicted"/>
<keyword evidence="2" id="KW-1185">Reference proteome</keyword>
<organism evidence="1 2">
    <name type="scientific">Mauremys mutica</name>
    <name type="common">yellowpond turtle</name>
    <dbReference type="NCBI Taxonomy" id="74926"/>
    <lineage>
        <taxon>Eukaryota</taxon>
        <taxon>Metazoa</taxon>
        <taxon>Chordata</taxon>
        <taxon>Craniata</taxon>
        <taxon>Vertebrata</taxon>
        <taxon>Euteleostomi</taxon>
        <taxon>Archelosauria</taxon>
        <taxon>Testudinata</taxon>
        <taxon>Testudines</taxon>
        <taxon>Cryptodira</taxon>
        <taxon>Durocryptodira</taxon>
        <taxon>Testudinoidea</taxon>
        <taxon>Geoemydidae</taxon>
        <taxon>Geoemydinae</taxon>
        <taxon>Mauremys</taxon>
    </lineage>
</organism>
<gene>
    <name evidence="1" type="ORF">KIL84_015174</name>
</gene>
<dbReference type="Proteomes" id="UP000827986">
    <property type="component" value="Unassembled WGS sequence"/>
</dbReference>
<reference evidence="1" key="1">
    <citation type="submission" date="2021-09" db="EMBL/GenBank/DDBJ databases">
        <title>The genome of Mauremys mutica provides insights into the evolution of semi-aquatic lifestyle.</title>
        <authorList>
            <person name="Gong S."/>
            <person name="Gao Y."/>
        </authorList>
    </citation>
    <scope>NUCLEOTIDE SEQUENCE</scope>
    <source>
        <strain evidence="1">MM-2020</strain>
        <tissue evidence="1">Muscle</tissue>
    </source>
</reference>
<sequence length="151" mass="16693">MIGCFPEGTLWLSPVTTKPAQFIQHSKGYVLLTTSNPSLIQLRTLKRGAPGGGHMDSQTVTGITPVKQEVSTNSRLRLCQSIADPRLPPFSVILRIHSPNGSDMRITFVIRCKLPLLIVNESNATMPKQLRREKRQSTFLFTVSPALLSLP</sequence>
<protein>
    <submittedName>
        <fullName evidence="1">Uncharacterized protein</fullName>
    </submittedName>
</protein>
<evidence type="ECO:0000313" key="2">
    <source>
        <dbReference type="Proteomes" id="UP000827986"/>
    </source>
</evidence>
<dbReference type="AlphaFoldDB" id="A0A9D4AM02"/>
<evidence type="ECO:0000313" key="1">
    <source>
        <dbReference type="EMBL" id="KAH1166002.1"/>
    </source>
</evidence>
<accession>A0A9D4AM02</accession>
<dbReference type="EMBL" id="JAHDVG010000487">
    <property type="protein sequence ID" value="KAH1166002.1"/>
    <property type="molecule type" value="Genomic_DNA"/>
</dbReference>
<name>A0A9D4AM02_9SAUR</name>